<dbReference type="HOGENOM" id="CLU_2332614_0_0_3"/>
<accession>Q7VC27</accession>
<dbReference type="AlphaFoldDB" id="Q7VC27"/>
<dbReference type="STRING" id="167539.Pro_0915"/>
<evidence type="ECO:0000313" key="2">
    <source>
        <dbReference type="Proteomes" id="UP000001420"/>
    </source>
</evidence>
<gene>
    <name evidence="1" type="ordered locus">Pro_0915</name>
</gene>
<dbReference type="EnsemblBacteria" id="AAP99959">
    <property type="protein sequence ID" value="AAP99959"/>
    <property type="gene ID" value="Pro_0915"/>
</dbReference>
<dbReference type="PATRIC" id="fig|167539.5.peg.962"/>
<dbReference type="eggNOG" id="ENOG5031UFD">
    <property type="taxonomic scope" value="Bacteria"/>
</dbReference>
<dbReference type="KEGG" id="pma:Pro_0915"/>
<protein>
    <submittedName>
        <fullName evidence="1">Uncharacterized protein</fullName>
    </submittedName>
</protein>
<proteinExistence type="predicted"/>
<sequence length="89" mass="10540">MVKKRRKLSKEYETIVSKAQKEIELILAKINDIDDDDIRVEYAVAFAPSKNLLDKINLQYKEVGYTADSEEILSNYYTRLEKFKNEYEI</sequence>
<evidence type="ECO:0000313" key="1">
    <source>
        <dbReference type="EMBL" id="AAP99959.1"/>
    </source>
</evidence>
<dbReference type="RefSeq" id="WP_011125067.1">
    <property type="nucleotide sequence ID" value="NC_005042.1"/>
</dbReference>
<organism evidence="1 2">
    <name type="scientific">Prochlorococcus marinus (strain SARG / CCMP1375 / SS120)</name>
    <dbReference type="NCBI Taxonomy" id="167539"/>
    <lineage>
        <taxon>Bacteria</taxon>
        <taxon>Bacillati</taxon>
        <taxon>Cyanobacteriota</taxon>
        <taxon>Cyanophyceae</taxon>
        <taxon>Synechococcales</taxon>
        <taxon>Prochlorococcaceae</taxon>
        <taxon>Prochlorococcus</taxon>
    </lineage>
</organism>
<name>Q7VC27_PROMA</name>
<dbReference type="OrthoDB" id="557766at2"/>
<dbReference type="Proteomes" id="UP000001420">
    <property type="component" value="Chromosome"/>
</dbReference>
<keyword evidence="2" id="KW-1185">Reference proteome</keyword>
<dbReference type="EMBL" id="AE017126">
    <property type="protein sequence ID" value="AAP99959.1"/>
    <property type="molecule type" value="Genomic_DNA"/>
</dbReference>
<reference evidence="1 2" key="1">
    <citation type="journal article" date="2003" name="Proc. Natl. Acad. Sci. U.S.A.">
        <title>Genome sequence of the cyanobacterium Prochlorococcus marinus SS120, a nearly minimal oxyphototrophic genome.</title>
        <authorList>
            <person name="Dufresne A."/>
            <person name="Salanoubat M."/>
            <person name="Partensky F."/>
            <person name="Artiguenave F."/>
            <person name="Axmann I.M."/>
            <person name="Barbe V."/>
            <person name="Duprat S."/>
            <person name="Galperin M.Y."/>
            <person name="Koonin E.V."/>
            <person name="Le Gall F."/>
            <person name="Makarova K.S."/>
            <person name="Ostrowski M."/>
            <person name="Oztas S."/>
            <person name="Robert C."/>
            <person name="Rogozin I.B."/>
            <person name="Scanlan D.J."/>
            <person name="Tandeau de Marsac N."/>
            <person name="Weissenbach J."/>
            <person name="Wincker P."/>
            <person name="Wolf Y.I."/>
            <person name="Hess W.R."/>
        </authorList>
    </citation>
    <scope>NUCLEOTIDE SEQUENCE [LARGE SCALE GENOMIC DNA]</scope>
    <source>
        <strain evidence="2">SARG / CCMP1375 / SS120</strain>
    </source>
</reference>